<keyword evidence="3" id="KW-1185">Reference proteome</keyword>
<feature type="non-terminal residue" evidence="2">
    <location>
        <position position="60"/>
    </location>
</feature>
<name>A0AAN9AEK2_HALRR</name>
<dbReference type="AlphaFoldDB" id="A0AAN9AEK2"/>
<feature type="region of interest" description="Disordered" evidence="1">
    <location>
        <begin position="20"/>
        <end position="39"/>
    </location>
</feature>
<evidence type="ECO:0000256" key="1">
    <source>
        <dbReference type="SAM" id="MobiDB-lite"/>
    </source>
</evidence>
<organism evidence="2 3">
    <name type="scientific">Halocaridina rubra</name>
    <name type="common">Hawaiian red shrimp</name>
    <dbReference type="NCBI Taxonomy" id="373956"/>
    <lineage>
        <taxon>Eukaryota</taxon>
        <taxon>Metazoa</taxon>
        <taxon>Ecdysozoa</taxon>
        <taxon>Arthropoda</taxon>
        <taxon>Crustacea</taxon>
        <taxon>Multicrustacea</taxon>
        <taxon>Malacostraca</taxon>
        <taxon>Eumalacostraca</taxon>
        <taxon>Eucarida</taxon>
        <taxon>Decapoda</taxon>
        <taxon>Pleocyemata</taxon>
        <taxon>Caridea</taxon>
        <taxon>Atyoidea</taxon>
        <taxon>Atyidae</taxon>
        <taxon>Halocaridina</taxon>
    </lineage>
</organism>
<evidence type="ECO:0000313" key="2">
    <source>
        <dbReference type="EMBL" id="KAK7085734.1"/>
    </source>
</evidence>
<dbReference type="Proteomes" id="UP001381693">
    <property type="component" value="Unassembled WGS sequence"/>
</dbReference>
<gene>
    <name evidence="2" type="ORF">SK128_008106</name>
</gene>
<sequence length="60" mass="7220">MTSLKLRRWCENSIRRFRGNRSRSMPPQRVRSASHAFHRQRALAPRAHSCVVRSNVRRYE</sequence>
<protein>
    <submittedName>
        <fullName evidence="2">Uncharacterized protein</fullName>
    </submittedName>
</protein>
<reference evidence="2 3" key="1">
    <citation type="submission" date="2023-11" db="EMBL/GenBank/DDBJ databases">
        <title>Halocaridina rubra genome assembly.</title>
        <authorList>
            <person name="Smith C."/>
        </authorList>
    </citation>
    <scope>NUCLEOTIDE SEQUENCE [LARGE SCALE GENOMIC DNA]</scope>
    <source>
        <strain evidence="2">EP-1</strain>
        <tissue evidence="2">Whole</tissue>
    </source>
</reference>
<comment type="caution">
    <text evidence="2">The sequence shown here is derived from an EMBL/GenBank/DDBJ whole genome shotgun (WGS) entry which is preliminary data.</text>
</comment>
<evidence type="ECO:0000313" key="3">
    <source>
        <dbReference type="Proteomes" id="UP001381693"/>
    </source>
</evidence>
<accession>A0AAN9AEK2</accession>
<proteinExistence type="predicted"/>
<dbReference type="EMBL" id="JAXCGZ010000622">
    <property type="protein sequence ID" value="KAK7085734.1"/>
    <property type="molecule type" value="Genomic_DNA"/>
</dbReference>